<sequence length="652" mass="71449">MPSNIALNPRSPIASMFKKRSSQSMSVMASAASYLSAVSQADARARAHGGTPTSTPALSLSSSVTASSEDTVLNESDDNADGLALPLNPPTSEQVFDTLHSEFGHCANENFRYTSAHPAGAEVKPFEEKEPPYYILLTTYLSYLILICLGHMRDFLGKRFNPKFYRHLLPYDGHAPLNSDFDSFYTRRLKARIDDCFGHPITGVPGRTIALLDRTSPDHNLTQVLTGTKTRALNISSYNYLGFAQARGGCADVVEEGMRRYGVSTCGARLEGGTSELHLAAEALVANFVGQEDALISSMGFATNSTIIPALVGKGCLVISDELNHASIRFGVRLSGANVRMFKHNNMESLETLLREVISQGQPKTHRPWKKILVIVEGLYSMEGTMVNLPVILELKKKYKFYLFVDEAHSIGALGPHGRGVADYYNINPRDIDILMGTFTKSFGAAGGYISGNKSLIDRMRLRGHGGTYAESMTPPVLMQVMASMASIMGVGNGPVSVPRPRAPSLLPSWMQLPPNMADGSQGRARLRRLAFNSRYLSRGLEKLGFITYGHSDSPIVPLLLFNPGKMAVFARMMRTRATPIVIVVVAYPATPLVTSRVRFCLSAAHTKEDIDIVLRACDEIGDVLDLKHLEGERWPLQRIFDNAVELVNMQE</sequence>
<keyword evidence="13" id="KW-1133">Transmembrane helix</keyword>
<dbReference type="Gene3D" id="3.40.640.10">
    <property type="entry name" value="Type I PLP-dependent aspartate aminotransferase-like (Major domain)"/>
    <property type="match status" value="1"/>
</dbReference>
<dbReference type="GO" id="GO:0004758">
    <property type="term" value="F:serine C-palmitoyltransferase activity"/>
    <property type="evidence" value="ECO:0007669"/>
    <property type="project" value="UniProtKB-EC"/>
</dbReference>
<proteinExistence type="inferred from homology"/>
<dbReference type="GO" id="GO:0016020">
    <property type="term" value="C:membrane"/>
    <property type="evidence" value="ECO:0007669"/>
    <property type="project" value="UniProtKB-SubCell"/>
</dbReference>
<evidence type="ECO:0000256" key="7">
    <source>
        <dbReference type="ARBA" id="ARBA00013220"/>
    </source>
</evidence>
<keyword evidence="8" id="KW-0808">Transferase</keyword>
<keyword evidence="20" id="KW-1185">Reference proteome</keyword>
<evidence type="ECO:0000256" key="6">
    <source>
        <dbReference type="ARBA" id="ARBA00008392"/>
    </source>
</evidence>
<evidence type="ECO:0000256" key="11">
    <source>
        <dbReference type="ARBA" id="ARBA00022898"/>
    </source>
</evidence>
<dbReference type="GO" id="GO:0046513">
    <property type="term" value="P:ceramide biosynthetic process"/>
    <property type="evidence" value="ECO:0007669"/>
    <property type="project" value="TreeGrafter"/>
</dbReference>
<evidence type="ECO:0000256" key="16">
    <source>
        <dbReference type="ARBA" id="ARBA00023315"/>
    </source>
</evidence>
<dbReference type="PANTHER" id="PTHR13693">
    <property type="entry name" value="CLASS II AMINOTRANSFERASE/8-AMINO-7-OXONONANOATE SYNTHASE"/>
    <property type="match status" value="1"/>
</dbReference>
<dbReference type="EMBL" id="SEOQ01000349">
    <property type="protein sequence ID" value="TFY65092.1"/>
    <property type="molecule type" value="Genomic_DNA"/>
</dbReference>
<dbReference type="CDD" id="cd06454">
    <property type="entry name" value="KBL_like"/>
    <property type="match status" value="1"/>
</dbReference>
<protein>
    <recommendedName>
        <fullName evidence="7">serine C-palmitoyltransferase</fullName>
        <ecNumber evidence="7">2.3.1.50</ecNumber>
    </recommendedName>
</protein>
<comment type="pathway">
    <text evidence="5">Sphingolipid metabolism.</text>
</comment>
<reference evidence="19 20" key="1">
    <citation type="submission" date="2019-02" db="EMBL/GenBank/DDBJ databases">
        <title>Genome sequencing of the rare red list fungi Dentipellis fragilis.</title>
        <authorList>
            <person name="Buettner E."/>
            <person name="Kellner H."/>
        </authorList>
    </citation>
    <scope>NUCLEOTIDE SEQUENCE [LARGE SCALE GENOMIC DNA]</scope>
    <source>
        <strain evidence="19 20">DSM 105465</strain>
    </source>
</reference>
<dbReference type="GO" id="GO:0030170">
    <property type="term" value="F:pyridoxal phosphate binding"/>
    <property type="evidence" value="ECO:0007669"/>
    <property type="project" value="InterPro"/>
</dbReference>
<feature type="domain" description="Aminotransferase class I/classII large" evidence="18">
    <location>
        <begin position="233"/>
        <end position="617"/>
    </location>
</feature>
<evidence type="ECO:0000256" key="5">
    <source>
        <dbReference type="ARBA" id="ARBA00004991"/>
    </source>
</evidence>
<evidence type="ECO:0000256" key="12">
    <source>
        <dbReference type="ARBA" id="ARBA00022919"/>
    </source>
</evidence>
<keyword evidence="11" id="KW-0663">Pyridoxal phosphate</keyword>
<dbReference type="GO" id="GO:0005783">
    <property type="term" value="C:endoplasmic reticulum"/>
    <property type="evidence" value="ECO:0007669"/>
    <property type="project" value="UniProtKB-SubCell"/>
</dbReference>
<keyword evidence="14" id="KW-0443">Lipid metabolism</keyword>
<comment type="catalytic activity">
    <reaction evidence="17">
        <text>L-serine + hexadecanoyl-CoA + H(+) = 3-oxosphinganine + CO2 + CoA</text>
        <dbReference type="Rhea" id="RHEA:14761"/>
        <dbReference type="ChEBI" id="CHEBI:15378"/>
        <dbReference type="ChEBI" id="CHEBI:16526"/>
        <dbReference type="ChEBI" id="CHEBI:33384"/>
        <dbReference type="ChEBI" id="CHEBI:57287"/>
        <dbReference type="ChEBI" id="CHEBI:57379"/>
        <dbReference type="ChEBI" id="CHEBI:58299"/>
        <dbReference type="EC" id="2.3.1.50"/>
    </reaction>
</comment>
<evidence type="ECO:0000256" key="13">
    <source>
        <dbReference type="ARBA" id="ARBA00022989"/>
    </source>
</evidence>
<dbReference type="EC" id="2.3.1.50" evidence="7"/>
<comment type="similarity">
    <text evidence="6">Belongs to the class-II pyridoxal-phosphate-dependent aminotransferase family.</text>
</comment>
<evidence type="ECO:0000256" key="2">
    <source>
        <dbReference type="ARBA" id="ARBA00004240"/>
    </source>
</evidence>
<dbReference type="GO" id="GO:0017059">
    <property type="term" value="C:serine palmitoyltransferase complex"/>
    <property type="evidence" value="ECO:0007669"/>
    <property type="project" value="TreeGrafter"/>
</dbReference>
<name>A0A4Y9YSC1_9AGAM</name>
<evidence type="ECO:0000256" key="10">
    <source>
        <dbReference type="ARBA" id="ARBA00022824"/>
    </source>
</evidence>
<dbReference type="InterPro" id="IPR004839">
    <property type="entry name" value="Aminotransferase_I/II_large"/>
</dbReference>
<dbReference type="InterPro" id="IPR015422">
    <property type="entry name" value="PyrdxlP-dep_Trfase_small"/>
</dbReference>
<gene>
    <name evidence="19" type="ORF">EVG20_g5715</name>
</gene>
<comment type="cofactor">
    <cofactor evidence="1">
        <name>pyridoxal 5'-phosphate</name>
        <dbReference type="ChEBI" id="CHEBI:597326"/>
    </cofactor>
</comment>
<evidence type="ECO:0000256" key="14">
    <source>
        <dbReference type="ARBA" id="ARBA00023098"/>
    </source>
</evidence>
<comment type="pathway">
    <text evidence="4">Lipid metabolism; sphingolipid metabolism.</text>
</comment>
<keyword evidence="16" id="KW-0012">Acyltransferase</keyword>
<dbReference type="SUPFAM" id="SSF53383">
    <property type="entry name" value="PLP-dependent transferases"/>
    <property type="match status" value="1"/>
</dbReference>
<evidence type="ECO:0000256" key="4">
    <source>
        <dbReference type="ARBA" id="ARBA00004760"/>
    </source>
</evidence>
<dbReference type="FunFam" id="3.40.640.10:FF:000047">
    <property type="entry name" value="serine palmitoyltransferase 2 isoform X1"/>
    <property type="match status" value="1"/>
</dbReference>
<evidence type="ECO:0000256" key="1">
    <source>
        <dbReference type="ARBA" id="ARBA00001933"/>
    </source>
</evidence>
<dbReference type="Gene3D" id="3.90.1150.10">
    <property type="entry name" value="Aspartate Aminotransferase, domain 1"/>
    <property type="match status" value="2"/>
</dbReference>
<dbReference type="PROSITE" id="PS00599">
    <property type="entry name" value="AA_TRANSFER_CLASS_2"/>
    <property type="match status" value="1"/>
</dbReference>
<evidence type="ECO:0000256" key="17">
    <source>
        <dbReference type="ARBA" id="ARBA00048528"/>
    </source>
</evidence>
<comment type="subcellular location">
    <subcellularLocation>
        <location evidence="2">Endoplasmic reticulum</location>
    </subcellularLocation>
    <subcellularLocation>
        <location evidence="3">Membrane</location>
    </subcellularLocation>
</comment>
<dbReference type="Proteomes" id="UP000298327">
    <property type="component" value="Unassembled WGS sequence"/>
</dbReference>
<evidence type="ECO:0000256" key="9">
    <source>
        <dbReference type="ARBA" id="ARBA00022692"/>
    </source>
</evidence>
<evidence type="ECO:0000256" key="8">
    <source>
        <dbReference type="ARBA" id="ARBA00022679"/>
    </source>
</evidence>
<keyword evidence="10" id="KW-0256">Endoplasmic reticulum</keyword>
<accession>A0A4Y9YSC1</accession>
<evidence type="ECO:0000313" key="19">
    <source>
        <dbReference type="EMBL" id="TFY65092.1"/>
    </source>
</evidence>
<dbReference type="Pfam" id="PF00155">
    <property type="entry name" value="Aminotran_1_2"/>
    <property type="match status" value="1"/>
</dbReference>
<keyword evidence="9" id="KW-0812">Transmembrane</keyword>
<comment type="caution">
    <text evidence="19">The sequence shown here is derived from an EMBL/GenBank/DDBJ whole genome shotgun (WGS) entry which is preliminary data.</text>
</comment>
<evidence type="ECO:0000256" key="15">
    <source>
        <dbReference type="ARBA" id="ARBA00023136"/>
    </source>
</evidence>
<dbReference type="InterPro" id="IPR050087">
    <property type="entry name" value="AON_synthase_class-II"/>
</dbReference>
<keyword evidence="15" id="KW-0472">Membrane</keyword>
<organism evidence="19 20">
    <name type="scientific">Dentipellis fragilis</name>
    <dbReference type="NCBI Taxonomy" id="205917"/>
    <lineage>
        <taxon>Eukaryota</taxon>
        <taxon>Fungi</taxon>
        <taxon>Dikarya</taxon>
        <taxon>Basidiomycota</taxon>
        <taxon>Agaricomycotina</taxon>
        <taxon>Agaricomycetes</taxon>
        <taxon>Russulales</taxon>
        <taxon>Hericiaceae</taxon>
        <taxon>Dentipellis</taxon>
    </lineage>
</organism>
<dbReference type="AlphaFoldDB" id="A0A4Y9YSC1"/>
<dbReference type="STRING" id="205917.A0A4Y9YSC1"/>
<dbReference type="InterPro" id="IPR015424">
    <property type="entry name" value="PyrdxlP-dep_Trfase"/>
</dbReference>
<dbReference type="InterPro" id="IPR015421">
    <property type="entry name" value="PyrdxlP-dep_Trfase_major"/>
</dbReference>
<evidence type="ECO:0000256" key="3">
    <source>
        <dbReference type="ARBA" id="ARBA00004370"/>
    </source>
</evidence>
<dbReference type="GO" id="GO:0046512">
    <property type="term" value="P:sphingosine biosynthetic process"/>
    <property type="evidence" value="ECO:0007669"/>
    <property type="project" value="TreeGrafter"/>
</dbReference>
<keyword evidence="12" id="KW-0746">Sphingolipid metabolism</keyword>
<dbReference type="PANTHER" id="PTHR13693:SF3">
    <property type="entry name" value="LD36009P"/>
    <property type="match status" value="1"/>
</dbReference>
<dbReference type="OrthoDB" id="65434at2759"/>
<dbReference type="InterPro" id="IPR001917">
    <property type="entry name" value="Aminotrans_II_pyridoxalP_BS"/>
</dbReference>
<evidence type="ECO:0000313" key="20">
    <source>
        <dbReference type="Proteomes" id="UP000298327"/>
    </source>
</evidence>
<evidence type="ECO:0000259" key="18">
    <source>
        <dbReference type="Pfam" id="PF00155"/>
    </source>
</evidence>